<organism evidence="3 4">
    <name type="scientific">Apiospora rasikravindrae</name>
    <dbReference type="NCBI Taxonomy" id="990691"/>
    <lineage>
        <taxon>Eukaryota</taxon>
        <taxon>Fungi</taxon>
        <taxon>Dikarya</taxon>
        <taxon>Ascomycota</taxon>
        <taxon>Pezizomycotina</taxon>
        <taxon>Sordariomycetes</taxon>
        <taxon>Xylariomycetidae</taxon>
        <taxon>Amphisphaeriales</taxon>
        <taxon>Apiosporaceae</taxon>
        <taxon>Apiospora</taxon>
    </lineage>
</organism>
<protein>
    <recommendedName>
        <fullName evidence="2">AB hydrolase-1 domain-containing protein</fullName>
    </recommendedName>
</protein>
<evidence type="ECO:0000259" key="2">
    <source>
        <dbReference type="Pfam" id="PF12697"/>
    </source>
</evidence>
<keyword evidence="4" id="KW-1185">Reference proteome</keyword>
<dbReference type="EMBL" id="JAQQWK010000001">
    <property type="protein sequence ID" value="KAK8055942.1"/>
    <property type="molecule type" value="Genomic_DNA"/>
</dbReference>
<feature type="compositionally biased region" description="Basic and acidic residues" evidence="1">
    <location>
        <begin position="115"/>
        <end position="129"/>
    </location>
</feature>
<dbReference type="InterPro" id="IPR000073">
    <property type="entry name" value="AB_hydrolase_1"/>
</dbReference>
<gene>
    <name evidence="3" type="ORF">PG993_001169</name>
</gene>
<dbReference type="Pfam" id="PF12697">
    <property type="entry name" value="Abhydrolase_6"/>
    <property type="match status" value="1"/>
</dbReference>
<feature type="region of interest" description="Disordered" evidence="1">
    <location>
        <begin position="115"/>
        <end position="149"/>
    </location>
</feature>
<dbReference type="PANTHER" id="PTHR47842:SF1">
    <property type="entry name" value="DUF676 DOMAIN-CONTAINING PROTEIN"/>
    <property type="match status" value="1"/>
</dbReference>
<dbReference type="PANTHER" id="PTHR47842">
    <property type="entry name" value="EXPRESSED PROTEIN"/>
    <property type="match status" value="1"/>
</dbReference>
<dbReference type="Proteomes" id="UP001444661">
    <property type="component" value="Unassembled WGS sequence"/>
</dbReference>
<accession>A0ABR1UB62</accession>
<dbReference type="SUPFAM" id="SSF53474">
    <property type="entry name" value="alpha/beta-Hydrolases"/>
    <property type="match status" value="1"/>
</dbReference>
<feature type="compositionally biased region" description="Polar residues" evidence="1">
    <location>
        <begin position="140"/>
        <end position="149"/>
    </location>
</feature>
<evidence type="ECO:0000256" key="1">
    <source>
        <dbReference type="SAM" id="MobiDB-lite"/>
    </source>
</evidence>
<dbReference type="InterPro" id="IPR029058">
    <property type="entry name" value="AB_hydrolase_fold"/>
</dbReference>
<dbReference type="Gene3D" id="3.40.50.1820">
    <property type="entry name" value="alpha/beta hydrolase"/>
    <property type="match status" value="1"/>
</dbReference>
<feature type="region of interest" description="Disordered" evidence="1">
    <location>
        <begin position="206"/>
        <end position="240"/>
    </location>
</feature>
<proteinExistence type="predicted"/>
<reference evidence="3 4" key="1">
    <citation type="submission" date="2023-01" db="EMBL/GenBank/DDBJ databases">
        <title>Analysis of 21 Apiospora genomes using comparative genomics revels a genus with tremendous synthesis potential of carbohydrate active enzymes and secondary metabolites.</title>
        <authorList>
            <person name="Sorensen T."/>
        </authorList>
    </citation>
    <scope>NUCLEOTIDE SEQUENCE [LARGE SCALE GENOMIC DNA]</scope>
    <source>
        <strain evidence="3 4">CBS 33761</strain>
    </source>
</reference>
<comment type="caution">
    <text evidence="3">The sequence shown here is derived from an EMBL/GenBank/DDBJ whole genome shotgun (WGS) entry which is preliminary data.</text>
</comment>
<sequence>MKKTLLLCFIHGFQGGEDTFGTAGEFTEHLAALLSAELPRVEIRTLVYPKFETRGDLHECVARFRDWLLNKVIDLEVAAGTPSPTVDPGVRTVLIGHSMGGIVAAETLIALTSDKPVHHETTKDSGSYKDDDEEEGSGDTTAAPSSPQSGFNAMMFPYVQGVLAFDTPYLGIAPGVVAHGAESHYQTAASALTQLSGLTSLWGGTKAAEDASRQKPAQKPVAALEAPPSQDKKQGGNTGGGGWGNWGKMAMYAGAAGAVVAGGAAAYVKRDQISSGWGWVGGHLEFVSSLAKGEEMKTRVRKMVQLTQELDLGFANLYTRLGKGASSKQVSTVGLVVGKDRTFCNLPSRQAAGDWREAINDKATDEISAHMGMFEPKENSGYSQLSDDAKDIIVKWAKNEWYETSSRELE</sequence>
<evidence type="ECO:0000313" key="3">
    <source>
        <dbReference type="EMBL" id="KAK8055942.1"/>
    </source>
</evidence>
<feature type="domain" description="AB hydrolase-1" evidence="2">
    <location>
        <begin position="9"/>
        <end position="196"/>
    </location>
</feature>
<name>A0ABR1UB62_9PEZI</name>
<evidence type="ECO:0000313" key="4">
    <source>
        <dbReference type="Proteomes" id="UP001444661"/>
    </source>
</evidence>